<name>A0A372ELG6_9BURK</name>
<dbReference type="InterPro" id="IPR002347">
    <property type="entry name" value="SDR_fam"/>
</dbReference>
<dbReference type="CDD" id="cd05233">
    <property type="entry name" value="SDR_c"/>
    <property type="match status" value="1"/>
</dbReference>
<dbReference type="AlphaFoldDB" id="A0A372ELG6"/>
<comment type="similarity">
    <text evidence="1">Belongs to the short-chain dehydrogenases/reductases (SDR) family.</text>
</comment>
<dbReference type="Proteomes" id="UP000261931">
    <property type="component" value="Unassembled WGS sequence"/>
</dbReference>
<sequence>MNPKEGIDALGVDLRGRHALILGVGGIGWALARICAALGARLTLVDRQLPAEDLRNTLCAAASHRWLAMDLSEASAQDRLLAQCGDVDALAITSAVCPDESGLDPASAAWDESFEAVFRINVAAPLRLSLRMLEAMAARGQGRIVLVGSMAARNGGLLAGGQYAASKGALHTAARWLAQRAAPRGVSVNAVAPGVTLTPMIEGRSYNASRIPLGRAAEPVEVARIIAFLMSPAASYVQGQVIDVNGGAWIG</sequence>
<dbReference type="Pfam" id="PF13561">
    <property type="entry name" value="adh_short_C2"/>
    <property type="match status" value="1"/>
</dbReference>
<evidence type="ECO:0000256" key="1">
    <source>
        <dbReference type="ARBA" id="ARBA00006484"/>
    </source>
</evidence>
<evidence type="ECO:0000313" key="2">
    <source>
        <dbReference type="EMBL" id="RFP80208.1"/>
    </source>
</evidence>
<organism evidence="2 3">
    <name type="scientific">Hydrogenophaga borbori</name>
    <dbReference type="NCBI Taxonomy" id="2294117"/>
    <lineage>
        <taxon>Bacteria</taxon>
        <taxon>Pseudomonadati</taxon>
        <taxon>Pseudomonadota</taxon>
        <taxon>Betaproteobacteria</taxon>
        <taxon>Burkholderiales</taxon>
        <taxon>Comamonadaceae</taxon>
        <taxon>Hydrogenophaga</taxon>
    </lineage>
</organism>
<dbReference type="Gene3D" id="3.40.50.720">
    <property type="entry name" value="NAD(P)-binding Rossmann-like Domain"/>
    <property type="match status" value="1"/>
</dbReference>
<gene>
    <name evidence="2" type="ORF">DY262_07150</name>
</gene>
<dbReference type="PANTHER" id="PTHR42760:SF78">
    <property type="entry name" value="3-OXOACYL-[ACYL-CARRIER-PROTEIN] REDUCTASE [NADH]"/>
    <property type="match status" value="1"/>
</dbReference>
<reference evidence="2 3" key="1">
    <citation type="submission" date="2018-08" db="EMBL/GenBank/DDBJ databases">
        <title>Hydrogenophaga sp. LA-38 isolated from sludge.</title>
        <authorList>
            <person name="Im W.-T."/>
        </authorList>
    </citation>
    <scope>NUCLEOTIDE SEQUENCE [LARGE SCALE GENOMIC DNA]</scope>
    <source>
        <strain evidence="2 3">LA-38</strain>
    </source>
</reference>
<dbReference type="EMBL" id="QVLS01000003">
    <property type="protein sequence ID" value="RFP80208.1"/>
    <property type="molecule type" value="Genomic_DNA"/>
</dbReference>
<proteinExistence type="inferred from homology"/>
<evidence type="ECO:0000313" key="3">
    <source>
        <dbReference type="Proteomes" id="UP000261931"/>
    </source>
</evidence>
<dbReference type="SUPFAM" id="SSF51735">
    <property type="entry name" value="NAD(P)-binding Rossmann-fold domains"/>
    <property type="match status" value="1"/>
</dbReference>
<dbReference type="PANTHER" id="PTHR42760">
    <property type="entry name" value="SHORT-CHAIN DEHYDROGENASES/REDUCTASES FAMILY MEMBER"/>
    <property type="match status" value="1"/>
</dbReference>
<protein>
    <submittedName>
        <fullName evidence="2">SDR family oxidoreductase</fullName>
    </submittedName>
</protein>
<dbReference type="PRINTS" id="PR00081">
    <property type="entry name" value="GDHRDH"/>
</dbReference>
<dbReference type="InterPro" id="IPR036291">
    <property type="entry name" value="NAD(P)-bd_dom_sf"/>
</dbReference>
<dbReference type="RefSeq" id="WP_116958256.1">
    <property type="nucleotide sequence ID" value="NZ_QVLS01000003.1"/>
</dbReference>
<keyword evidence="3" id="KW-1185">Reference proteome</keyword>
<accession>A0A372ELG6</accession>
<dbReference type="GO" id="GO:0016616">
    <property type="term" value="F:oxidoreductase activity, acting on the CH-OH group of donors, NAD or NADP as acceptor"/>
    <property type="evidence" value="ECO:0007669"/>
    <property type="project" value="TreeGrafter"/>
</dbReference>
<comment type="caution">
    <text evidence="2">The sequence shown here is derived from an EMBL/GenBank/DDBJ whole genome shotgun (WGS) entry which is preliminary data.</text>
</comment>